<dbReference type="GO" id="GO:0030246">
    <property type="term" value="F:carbohydrate binding"/>
    <property type="evidence" value="ECO:0007669"/>
    <property type="project" value="UniProtKB-UniRule"/>
</dbReference>
<keyword evidence="4 5" id="KW-0413">Isomerase</keyword>
<dbReference type="GeneID" id="54583358"/>
<evidence type="ECO:0000313" key="8">
    <source>
        <dbReference type="EMBL" id="KAF2243774.1"/>
    </source>
</evidence>
<comment type="similarity">
    <text evidence="2 5">Belongs to the glucose-6-phosphate 1-epimerase family.</text>
</comment>
<dbReference type="InterPro" id="IPR014718">
    <property type="entry name" value="GH-type_carb-bd"/>
</dbReference>
<protein>
    <recommendedName>
        <fullName evidence="3 5">Glucose-6-phosphate 1-epimerase</fullName>
        <ecNumber evidence="3 5">5.1.3.15</ecNumber>
    </recommendedName>
</protein>
<dbReference type="GO" id="GO:0047938">
    <property type="term" value="F:glucose-6-phosphate 1-epimerase activity"/>
    <property type="evidence" value="ECO:0007669"/>
    <property type="project" value="UniProtKB-UniRule"/>
</dbReference>
<dbReference type="PIRSF" id="PIRSF016020">
    <property type="entry name" value="PHexose_mutarotase"/>
    <property type="match status" value="1"/>
</dbReference>
<dbReference type="PANTHER" id="PTHR11122">
    <property type="entry name" value="APOSPORY-ASSOCIATED PROTEIN C-RELATED"/>
    <property type="match status" value="1"/>
</dbReference>
<dbReference type="InterPro" id="IPR011013">
    <property type="entry name" value="Gal_mutarotase_sf_dom"/>
</dbReference>
<dbReference type="InterPro" id="IPR008183">
    <property type="entry name" value="Aldose_1/G6P_1-epimerase"/>
</dbReference>
<dbReference type="EMBL" id="ML987204">
    <property type="protein sequence ID" value="KAF2243774.1"/>
    <property type="molecule type" value="Genomic_DNA"/>
</dbReference>
<dbReference type="RefSeq" id="XP_033678778.1">
    <property type="nucleotide sequence ID" value="XM_033830028.1"/>
</dbReference>
<accession>A0A6A6HZV8</accession>
<feature type="binding site" evidence="7">
    <location>
        <position position="106"/>
    </location>
    <ligand>
        <name>substrate</name>
    </ligand>
</feature>
<dbReference type="CDD" id="cd09020">
    <property type="entry name" value="D-hex-6-P-epi_like"/>
    <property type="match status" value="1"/>
</dbReference>
<sequence>MVDRANRPSALHAPSAAAPEAQVDIVGTGASSKVIATLPSGESVEVLLYGATVVSWKSNGGKTENLWLSEKAALDGSKAVRGGIPVVFPVFGPPPKSGHPTSSLPQHGFARTSRWEFLGKSTSEDALDSQSVKLDFGLYSSGLAEEARRAWPLDFGLVYSVTLSKDSLQTVVNVRNEGNKSFEFQFLLHTYLKVKDISKVAINGLLGVTYIDKVLNASTHQQSESSLHITGEIDRVYGSIPQDTTSVVEDGTSRFDVVRDNLQDTVIWNPWIEKAKAMGDFSPDDGYKNMVCVEVGAVKGWQKLEKGEVFEGGQTIKSLL</sequence>
<dbReference type="InterPro" id="IPR025532">
    <property type="entry name" value="G6P_1-epimerase"/>
</dbReference>
<dbReference type="Pfam" id="PF01263">
    <property type="entry name" value="Aldose_epim"/>
    <property type="match status" value="1"/>
</dbReference>
<reference evidence="8" key="1">
    <citation type="journal article" date="2020" name="Stud. Mycol.">
        <title>101 Dothideomycetes genomes: a test case for predicting lifestyles and emergence of pathogens.</title>
        <authorList>
            <person name="Haridas S."/>
            <person name="Albert R."/>
            <person name="Binder M."/>
            <person name="Bloem J."/>
            <person name="Labutti K."/>
            <person name="Salamov A."/>
            <person name="Andreopoulos B."/>
            <person name="Baker S."/>
            <person name="Barry K."/>
            <person name="Bills G."/>
            <person name="Bluhm B."/>
            <person name="Cannon C."/>
            <person name="Castanera R."/>
            <person name="Culley D."/>
            <person name="Daum C."/>
            <person name="Ezra D."/>
            <person name="Gonzalez J."/>
            <person name="Henrissat B."/>
            <person name="Kuo A."/>
            <person name="Liang C."/>
            <person name="Lipzen A."/>
            <person name="Lutzoni F."/>
            <person name="Magnuson J."/>
            <person name="Mondo S."/>
            <person name="Nolan M."/>
            <person name="Ohm R."/>
            <person name="Pangilinan J."/>
            <person name="Park H.-J."/>
            <person name="Ramirez L."/>
            <person name="Alfaro M."/>
            <person name="Sun H."/>
            <person name="Tritt A."/>
            <person name="Yoshinaga Y."/>
            <person name="Zwiers L.-H."/>
            <person name="Turgeon B."/>
            <person name="Goodwin S."/>
            <person name="Spatafora J."/>
            <person name="Crous P."/>
            <person name="Grigoriev I."/>
        </authorList>
    </citation>
    <scope>NUCLEOTIDE SEQUENCE</scope>
    <source>
        <strain evidence="8">CBS 122368</strain>
    </source>
</reference>
<evidence type="ECO:0000256" key="1">
    <source>
        <dbReference type="ARBA" id="ARBA00001096"/>
    </source>
</evidence>
<organism evidence="8 9">
    <name type="scientific">Trematosphaeria pertusa</name>
    <dbReference type="NCBI Taxonomy" id="390896"/>
    <lineage>
        <taxon>Eukaryota</taxon>
        <taxon>Fungi</taxon>
        <taxon>Dikarya</taxon>
        <taxon>Ascomycota</taxon>
        <taxon>Pezizomycotina</taxon>
        <taxon>Dothideomycetes</taxon>
        <taxon>Pleosporomycetidae</taxon>
        <taxon>Pleosporales</taxon>
        <taxon>Massarineae</taxon>
        <taxon>Trematosphaeriaceae</taxon>
        <taxon>Trematosphaeria</taxon>
    </lineage>
</organism>
<evidence type="ECO:0000256" key="5">
    <source>
        <dbReference type="PIRNR" id="PIRNR016020"/>
    </source>
</evidence>
<comment type="function">
    <text evidence="5">Catalyzes the interconversion between the alpha and beta anomers from at least three hexose 6-phosphate sugars (Glc6P, Gal6P, and Man6P).</text>
</comment>
<evidence type="ECO:0000256" key="3">
    <source>
        <dbReference type="ARBA" id="ARBA00012083"/>
    </source>
</evidence>
<dbReference type="Proteomes" id="UP000800094">
    <property type="component" value="Unassembled WGS sequence"/>
</dbReference>
<feature type="binding site" evidence="7">
    <location>
        <position position="81"/>
    </location>
    <ligand>
        <name>substrate</name>
    </ligand>
</feature>
<evidence type="ECO:0000256" key="6">
    <source>
        <dbReference type="PIRSR" id="PIRSR016020-1"/>
    </source>
</evidence>
<gene>
    <name evidence="8" type="ORF">BU26DRAFT_523362</name>
</gene>
<feature type="binding site" evidence="7">
    <location>
        <position position="111"/>
    </location>
    <ligand>
        <name>substrate</name>
    </ligand>
</feature>
<evidence type="ECO:0000256" key="7">
    <source>
        <dbReference type="PIRSR" id="PIRSR016020-2"/>
    </source>
</evidence>
<dbReference type="Gene3D" id="2.70.98.10">
    <property type="match status" value="1"/>
</dbReference>
<evidence type="ECO:0000256" key="4">
    <source>
        <dbReference type="ARBA" id="ARBA00023235"/>
    </source>
</evidence>
<dbReference type="GO" id="GO:0005975">
    <property type="term" value="P:carbohydrate metabolic process"/>
    <property type="evidence" value="ECO:0007669"/>
    <property type="project" value="InterPro"/>
</dbReference>
<evidence type="ECO:0000313" key="9">
    <source>
        <dbReference type="Proteomes" id="UP000800094"/>
    </source>
</evidence>
<dbReference type="AlphaFoldDB" id="A0A6A6HZV8"/>
<dbReference type="SUPFAM" id="SSF74650">
    <property type="entry name" value="Galactose mutarotase-like"/>
    <property type="match status" value="1"/>
</dbReference>
<feature type="active site" evidence="6">
    <location>
        <position position="294"/>
    </location>
</feature>
<proteinExistence type="inferred from homology"/>
<feature type="active site" evidence="6">
    <location>
        <position position="189"/>
    </location>
</feature>
<dbReference type="GO" id="GO:0005737">
    <property type="term" value="C:cytoplasm"/>
    <property type="evidence" value="ECO:0007669"/>
    <property type="project" value="TreeGrafter"/>
</dbReference>
<dbReference type="OrthoDB" id="1659429at2759"/>
<dbReference type="EC" id="5.1.3.15" evidence="3 5"/>
<dbReference type="PANTHER" id="PTHR11122:SF13">
    <property type="entry name" value="GLUCOSE-6-PHOSPHATE 1-EPIMERASE"/>
    <property type="match status" value="1"/>
</dbReference>
<keyword evidence="9" id="KW-1185">Reference proteome</keyword>
<name>A0A6A6HZV8_9PLEO</name>
<evidence type="ECO:0000256" key="2">
    <source>
        <dbReference type="ARBA" id="ARBA00005866"/>
    </source>
</evidence>
<comment type="catalytic activity">
    <reaction evidence="1">
        <text>alpha-D-glucose 6-phosphate = beta-D-glucose 6-phosphate</text>
        <dbReference type="Rhea" id="RHEA:16249"/>
        <dbReference type="ChEBI" id="CHEBI:58225"/>
        <dbReference type="ChEBI" id="CHEBI:58247"/>
        <dbReference type="EC" id="5.1.3.15"/>
    </reaction>
</comment>